<dbReference type="AlphaFoldDB" id="A0A667ZWE6"/>
<dbReference type="InterPro" id="IPR044039">
    <property type="entry name" value="DUF5745"/>
</dbReference>
<feature type="coiled-coil region" evidence="1">
    <location>
        <begin position="536"/>
        <end position="563"/>
    </location>
</feature>
<gene>
    <name evidence="4" type="primary">CEP95</name>
</gene>
<evidence type="ECO:0000256" key="1">
    <source>
        <dbReference type="SAM" id="Coils"/>
    </source>
</evidence>
<reference evidence="4" key="2">
    <citation type="submission" date="2025-08" db="UniProtKB">
        <authorList>
            <consortium name="Ensembl"/>
        </authorList>
    </citation>
    <scope>IDENTIFICATION</scope>
</reference>
<dbReference type="GO" id="GO:0005813">
    <property type="term" value="C:centrosome"/>
    <property type="evidence" value="ECO:0007669"/>
    <property type="project" value="InterPro"/>
</dbReference>
<organism evidence="4 5">
    <name type="scientific">Myripristis murdjan</name>
    <name type="common">pinecone soldierfish</name>
    <dbReference type="NCBI Taxonomy" id="586833"/>
    <lineage>
        <taxon>Eukaryota</taxon>
        <taxon>Metazoa</taxon>
        <taxon>Chordata</taxon>
        <taxon>Craniata</taxon>
        <taxon>Vertebrata</taxon>
        <taxon>Euteleostomi</taxon>
        <taxon>Actinopterygii</taxon>
        <taxon>Neopterygii</taxon>
        <taxon>Teleostei</taxon>
        <taxon>Neoteleostei</taxon>
        <taxon>Acanthomorphata</taxon>
        <taxon>Holocentriformes</taxon>
        <taxon>Holocentridae</taxon>
        <taxon>Myripristis</taxon>
    </lineage>
</organism>
<keyword evidence="1" id="KW-0175">Coiled coil</keyword>
<reference evidence="4" key="1">
    <citation type="submission" date="2019-06" db="EMBL/GenBank/DDBJ databases">
        <authorList>
            <consortium name="Wellcome Sanger Institute Data Sharing"/>
        </authorList>
    </citation>
    <scope>NUCLEOTIDE SEQUENCE [LARGE SCALE GENOMIC DNA]</scope>
</reference>
<feature type="domain" description="DUF5745" evidence="3">
    <location>
        <begin position="57"/>
        <end position="115"/>
    </location>
</feature>
<dbReference type="GeneTree" id="ENSGT00390000005412"/>
<dbReference type="Pfam" id="PF19016">
    <property type="entry name" value="DUF5745"/>
    <property type="match status" value="1"/>
</dbReference>
<dbReference type="PANTHER" id="PTHR22545">
    <property type="entry name" value="CENTROSOMAL PROTEIN OF 95 KDA"/>
    <property type="match status" value="1"/>
</dbReference>
<dbReference type="GO" id="GO:0000922">
    <property type="term" value="C:spindle pole"/>
    <property type="evidence" value="ECO:0007669"/>
    <property type="project" value="InterPro"/>
</dbReference>
<evidence type="ECO:0000259" key="3">
    <source>
        <dbReference type="Pfam" id="PF19016"/>
    </source>
</evidence>
<feature type="region of interest" description="Disordered" evidence="2">
    <location>
        <begin position="218"/>
        <end position="265"/>
    </location>
</feature>
<reference evidence="4" key="3">
    <citation type="submission" date="2025-09" db="UniProtKB">
        <authorList>
            <consortium name="Ensembl"/>
        </authorList>
    </citation>
    <scope>IDENTIFICATION</scope>
</reference>
<proteinExistence type="predicted"/>
<dbReference type="InterPro" id="IPR026619">
    <property type="entry name" value="CEP95"/>
</dbReference>
<sequence>MGIQELKPKATSEHDWVDVANDLLSKCHINLRLRKVTDCDANVFIALYESILGEKVPDYIAAPCCQEDDVHNVQSVIDSLALDYLQISLSHITGENIVRGDKESIKNLLEIFDGLLEYLNEEISEESHNGGKHELIQVFSLLIQICASQLIYSFIYVCIFTPKINILPNNYRMEEDGYDDPLSYRRQKNRQTEEELHLMSEKLSRRLEELDEMLKRALGESGESSEVREEDKQSHHSDSIMECRRTPRPQTGTHSSSLKHTHTHTHTHTYLTQMLNSPRIAIEALSHTICMFLFQHVMSKAYEEELKRYEDRERANLDKERLKAQEAVSHGMAYKHPRHTHTTGHANRNMKVKENDLLPILMEEFPHLHISRHTLGRMWEQQLQQVDRLHAISSHSHQKRNKLSSQVEEAQKKHDLLVEIVRKEQEHSRRLRDFKERIQQQKSAQNRLKEQRQQIARAKKYHNDYHVQLRARLMRERTKEEKMFRQLFEEGLELQKARLREQRAYAREKRLEHQRRHQDQIKSMENYYKDQFSLLAEALAQEREEIQVRKKAQEKTLLKMRRELRSRMEREIGELQRIIIQNDEDDYFRELDVQRLRRRVQMASFQYSTSCLP</sequence>
<dbReference type="InParanoid" id="A0A667ZWE6"/>
<protein>
    <submittedName>
        <fullName evidence="4">Centrosomal protein 95</fullName>
    </submittedName>
</protein>
<feature type="coiled-coil region" evidence="1">
    <location>
        <begin position="424"/>
        <end position="461"/>
    </location>
</feature>
<evidence type="ECO:0000256" key="2">
    <source>
        <dbReference type="SAM" id="MobiDB-lite"/>
    </source>
</evidence>
<dbReference type="PANTHER" id="PTHR22545:SF0">
    <property type="entry name" value="CENTROSOMAL PROTEIN OF 95 KDA"/>
    <property type="match status" value="1"/>
</dbReference>
<feature type="compositionally biased region" description="Basic and acidic residues" evidence="2">
    <location>
        <begin position="225"/>
        <end position="245"/>
    </location>
</feature>
<evidence type="ECO:0000313" key="4">
    <source>
        <dbReference type="Ensembl" id="ENSMMDP00005047125.1"/>
    </source>
</evidence>
<accession>A0A667ZWE6</accession>
<dbReference type="Proteomes" id="UP000472263">
    <property type="component" value="Chromosome 1"/>
</dbReference>
<evidence type="ECO:0000313" key="5">
    <source>
        <dbReference type="Proteomes" id="UP000472263"/>
    </source>
</evidence>
<dbReference type="Ensembl" id="ENSMMDT00005048062.1">
    <property type="protein sequence ID" value="ENSMMDP00005047125.1"/>
    <property type="gene ID" value="ENSMMDG00005021425.1"/>
</dbReference>
<keyword evidence="5" id="KW-1185">Reference proteome</keyword>
<name>A0A667ZWE6_9TELE</name>